<dbReference type="EMBL" id="MKHE01000002">
    <property type="protein sequence ID" value="OWK17143.1"/>
    <property type="molecule type" value="Genomic_DNA"/>
</dbReference>
<comment type="caution">
    <text evidence="1">The sequence shown here is derived from an EMBL/GenBank/DDBJ whole genome shotgun (WGS) entry which is preliminary data.</text>
</comment>
<reference evidence="1 2" key="1">
    <citation type="journal article" date="2018" name="Mol. Genet. Genomics">
        <title>The red deer Cervus elaphus genome CerEla1.0: sequencing, annotating, genes, and chromosomes.</title>
        <authorList>
            <person name="Bana N.A."/>
            <person name="Nyiri A."/>
            <person name="Nagy J."/>
            <person name="Frank K."/>
            <person name="Nagy T."/>
            <person name="Steger V."/>
            <person name="Schiller M."/>
            <person name="Lakatos P."/>
            <person name="Sugar L."/>
            <person name="Horn P."/>
            <person name="Barta E."/>
            <person name="Orosz L."/>
        </authorList>
    </citation>
    <scope>NUCLEOTIDE SEQUENCE [LARGE SCALE GENOMIC DNA]</scope>
    <source>
        <strain evidence="1">Hungarian</strain>
    </source>
</reference>
<evidence type="ECO:0000313" key="1">
    <source>
        <dbReference type="EMBL" id="OWK17143.1"/>
    </source>
</evidence>
<dbReference type="Proteomes" id="UP000242450">
    <property type="component" value="Chromosome 2"/>
</dbReference>
<accession>A0A212DFX5</accession>
<gene>
    <name evidence="1" type="ORF">Celaphus_00013321</name>
</gene>
<proteinExistence type="predicted"/>
<keyword evidence="2" id="KW-1185">Reference proteome</keyword>
<protein>
    <submittedName>
        <fullName evidence="1">Uncharacterized protein</fullName>
    </submittedName>
</protein>
<evidence type="ECO:0000313" key="2">
    <source>
        <dbReference type="Proteomes" id="UP000242450"/>
    </source>
</evidence>
<dbReference type="AlphaFoldDB" id="A0A212DFX5"/>
<name>A0A212DFX5_CEREH</name>
<sequence length="193" mass="20430">MAGTAAMPWAARLVQQEMLRGGRPPALAPLPWASLCAVGTSTGASMQAPWLFLNSWTEWAAGLVPGFPDGGPGGPHHVACPSEHTGEHLGRVPSHHCWVPLLDNSTAQASVPGAPEPRALLAVSIPPGPNHGPHQCRCFHDPQWQLLDPKATATNWSEADMEPCVDGWVHNRSAFTSTIVTKIGASPQTLPKS</sequence>
<organism evidence="1 2">
    <name type="scientific">Cervus elaphus hippelaphus</name>
    <name type="common">European red deer</name>
    <dbReference type="NCBI Taxonomy" id="46360"/>
    <lineage>
        <taxon>Eukaryota</taxon>
        <taxon>Metazoa</taxon>
        <taxon>Chordata</taxon>
        <taxon>Craniata</taxon>
        <taxon>Vertebrata</taxon>
        <taxon>Euteleostomi</taxon>
        <taxon>Mammalia</taxon>
        <taxon>Eutheria</taxon>
        <taxon>Laurasiatheria</taxon>
        <taxon>Artiodactyla</taxon>
        <taxon>Ruminantia</taxon>
        <taxon>Pecora</taxon>
        <taxon>Cervidae</taxon>
        <taxon>Cervinae</taxon>
        <taxon>Cervus</taxon>
    </lineage>
</organism>
<dbReference type="OrthoDB" id="2544694at2759"/>